<evidence type="ECO:0000313" key="6">
    <source>
        <dbReference type="EMBL" id="QNL45744.1"/>
    </source>
</evidence>
<reference evidence="6 7" key="1">
    <citation type="submission" date="2020-08" db="EMBL/GenBank/DDBJ databases">
        <authorList>
            <person name="Liu C."/>
            <person name="Sun Q."/>
        </authorList>
    </citation>
    <scope>NUCLEOTIDE SEQUENCE [LARGE SCALE GENOMIC DNA]</scope>
    <source>
        <strain evidence="6 7">NSJ-62</strain>
    </source>
</reference>
<feature type="region of interest" description="Disordered" evidence="3">
    <location>
        <begin position="259"/>
        <end position="287"/>
    </location>
</feature>
<feature type="signal peptide" evidence="4">
    <location>
        <begin position="1"/>
        <end position="24"/>
    </location>
</feature>
<proteinExistence type="inferred from homology"/>
<dbReference type="Pfam" id="PF00395">
    <property type="entry name" value="SLH"/>
    <property type="match status" value="2"/>
</dbReference>
<accession>A0A7G9B863</accession>
<dbReference type="GO" id="GO:0009253">
    <property type="term" value="P:peptidoglycan catabolic process"/>
    <property type="evidence" value="ECO:0007669"/>
    <property type="project" value="InterPro"/>
</dbReference>
<evidence type="ECO:0000259" key="5">
    <source>
        <dbReference type="PROSITE" id="PS51272"/>
    </source>
</evidence>
<dbReference type="AlphaFoldDB" id="A0A7G9B863"/>
<dbReference type="Proteomes" id="UP000515960">
    <property type="component" value="Chromosome"/>
</dbReference>
<dbReference type="EMBL" id="CP060490">
    <property type="protein sequence ID" value="QNL45744.1"/>
    <property type="molecule type" value="Genomic_DNA"/>
</dbReference>
<name>A0A7G9B863_9FIRM</name>
<dbReference type="KEGG" id="ohi:H8790_07050"/>
<evidence type="ECO:0000256" key="2">
    <source>
        <dbReference type="ARBA" id="ARBA00022737"/>
    </source>
</evidence>
<dbReference type="PROSITE" id="PS51272">
    <property type="entry name" value="SLH"/>
    <property type="match status" value="2"/>
</dbReference>
<dbReference type="PANTHER" id="PTHR34135">
    <property type="entry name" value="LYSOZYME"/>
    <property type="match status" value="1"/>
</dbReference>
<dbReference type="Gene3D" id="3.20.20.80">
    <property type="entry name" value="Glycosidases"/>
    <property type="match status" value="1"/>
</dbReference>
<dbReference type="InterPro" id="IPR001119">
    <property type="entry name" value="SLH_dom"/>
</dbReference>
<dbReference type="GO" id="GO:0016998">
    <property type="term" value="P:cell wall macromolecule catabolic process"/>
    <property type="evidence" value="ECO:0007669"/>
    <property type="project" value="InterPro"/>
</dbReference>
<keyword evidence="4" id="KW-0732">Signal</keyword>
<dbReference type="InterPro" id="IPR017853">
    <property type="entry name" value="GH"/>
</dbReference>
<comment type="similarity">
    <text evidence="1">Belongs to the glycosyl hydrolase 25 family.</text>
</comment>
<sequence length="545" mass="59038">MGNTLRVTIVGALLAALLLGSAQASFTDTEGHWAYSAISKWSEQYGIIKGYENGTFQPNSSITRGAFSVILDRVMHYQAASAAETFTDTLGTWCESEVLKLNAAGVMLGNEGRALIWDTISRQEAVTMVARAFGIPEAAEESAYSDAGHISDFAKGYVAAMARYLTDTEGNLFRPRDAITRAEVVSLLDNMVSVLYQKPGSYSEEVNGNLMVNAPDVVLADMHIAGDLIVAPGATTAVTMKNVTVDGSIRNFSSHEVAVDETPQVPDPPVDPSENHTPAGSALTPTGNVTGETISYSGNRIPVLQGVKVNDLDQSGFYWENGRLNYGAGNYTARFGIDVSAYQNRACPNTTIDWEAAAADGVNFAMIRVGLRGTSSGKLNADAFYAKNLEGAHAAGIETGAYFFAQAITVEEAIEEADFVISLLEGHNITGPVAYDWEMHDSSYRVYGTDPGVASACALAFCDRIAQAGYQPMIYMGNYVGYIKYGEYMDQLNKYPMWFAEYKTTASEKLYPTFYYQPNYWQYSSKGTVAGITGDVDCNLQLIPR</sequence>
<evidence type="ECO:0000256" key="1">
    <source>
        <dbReference type="ARBA" id="ARBA00010646"/>
    </source>
</evidence>
<evidence type="ECO:0000256" key="4">
    <source>
        <dbReference type="SAM" id="SignalP"/>
    </source>
</evidence>
<gene>
    <name evidence="6" type="ORF">H8790_07050</name>
</gene>
<dbReference type="InterPro" id="IPR002053">
    <property type="entry name" value="Glyco_hydro_25"/>
</dbReference>
<organism evidence="6 7">
    <name type="scientific">Oscillibacter hominis</name>
    <dbReference type="NCBI Taxonomy" id="2763056"/>
    <lineage>
        <taxon>Bacteria</taxon>
        <taxon>Bacillati</taxon>
        <taxon>Bacillota</taxon>
        <taxon>Clostridia</taxon>
        <taxon>Eubacteriales</taxon>
        <taxon>Oscillospiraceae</taxon>
        <taxon>Oscillibacter</taxon>
    </lineage>
</organism>
<dbReference type="RefSeq" id="WP_187334172.1">
    <property type="nucleotide sequence ID" value="NZ_CP060490.1"/>
</dbReference>
<dbReference type="SUPFAM" id="SSF51445">
    <property type="entry name" value="(Trans)glycosidases"/>
    <property type="match status" value="1"/>
</dbReference>
<dbReference type="Pfam" id="PF01183">
    <property type="entry name" value="Glyco_hydro_25"/>
    <property type="match status" value="1"/>
</dbReference>
<dbReference type="PROSITE" id="PS51904">
    <property type="entry name" value="GLYCOSYL_HYDROL_F25_2"/>
    <property type="match status" value="1"/>
</dbReference>
<feature type="compositionally biased region" description="Polar residues" evidence="3">
    <location>
        <begin position="275"/>
        <end position="287"/>
    </location>
</feature>
<feature type="domain" description="SLH" evidence="5">
    <location>
        <begin position="141"/>
        <end position="202"/>
    </location>
</feature>
<dbReference type="CDD" id="cd06414">
    <property type="entry name" value="GH25_LytC-like"/>
    <property type="match status" value="1"/>
</dbReference>
<protein>
    <submittedName>
        <fullName evidence="6">S-layer homology domain-containing protein</fullName>
    </submittedName>
</protein>
<dbReference type="GO" id="GO:0016052">
    <property type="term" value="P:carbohydrate catabolic process"/>
    <property type="evidence" value="ECO:0007669"/>
    <property type="project" value="TreeGrafter"/>
</dbReference>
<evidence type="ECO:0000256" key="3">
    <source>
        <dbReference type="SAM" id="MobiDB-lite"/>
    </source>
</evidence>
<keyword evidence="7" id="KW-1185">Reference proteome</keyword>
<dbReference type="GO" id="GO:0003796">
    <property type="term" value="F:lysozyme activity"/>
    <property type="evidence" value="ECO:0007669"/>
    <property type="project" value="InterPro"/>
</dbReference>
<feature type="domain" description="SLH" evidence="5">
    <location>
        <begin position="21"/>
        <end position="85"/>
    </location>
</feature>
<keyword evidence="2" id="KW-0677">Repeat</keyword>
<dbReference type="PANTHER" id="PTHR34135:SF2">
    <property type="entry name" value="LYSOZYME"/>
    <property type="match status" value="1"/>
</dbReference>
<evidence type="ECO:0000313" key="7">
    <source>
        <dbReference type="Proteomes" id="UP000515960"/>
    </source>
</evidence>
<feature type="chain" id="PRO_5028940627" evidence="4">
    <location>
        <begin position="25"/>
        <end position="545"/>
    </location>
</feature>